<name>A0A438KS19_VITVI</name>
<dbReference type="PANTHER" id="PTHR31933">
    <property type="entry name" value="O-FUCOSYLTRANSFERASE 2-RELATED"/>
    <property type="match status" value="1"/>
</dbReference>
<keyword evidence="5" id="KW-0119">Carbohydrate metabolism</keyword>
<evidence type="ECO:0000313" key="8">
    <source>
        <dbReference type="EMBL" id="RVX23996.1"/>
    </source>
</evidence>
<dbReference type="InterPro" id="IPR019378">
    <property type="entry name" value="GDP-Fuc_O-FucTrfase"/>
</dbReference>
<dbReference type="PANTHER" id="PTHR31933:SF5">
    <property type="entry name" value="O-FUCOSYLTRANSFERASE 31"/>
    <property type="match status" value="1"/>
</dbReference>
<gene>
    <name evidence="8" type="primary">OFUT31_1</name>
    <name evidence="8" type="ORF">CK203_000558</name>
</gene>
<reference evidence="8 9" key="1">
    <citation type="journal article" date="2018" name="PLoS Genet.">
        <title>Population sequencing reveals clonal diversity and ancestral inbreeding in the grapevine cultivar Chardonnay.</title>
        <authorList>
            <person name="Roach M.J."/>
            <person name="Johnson D.L."/>
            <person name="Bohlmann J."/>
            <person name="van Vuuren H.J."/>
            <person name="Jones S.J."/>
            <person name="Pretorius I.S."/>
            <person name="Schmidt S.A."/>
            <person name="Borneman A.R."/>
        </authorList>
    </citation>
    <scope>NUCLEOTIDE SEQUENCE [LARGE SCALE GENOMIC DNA]</scope>
    <source>
        <strain evidence="9">cv. Chardonnay</strain>
        <tissue evidence="8">Leaf</tissue>
    </source>
</reference>
<keyword evidence="3 8" id="KW-0808">Transferase</keyword>
<proteinExistence type="inferred from homology"/>
<evidence type="ECO:0000256" key="5">
    <source>
        <dbReference type="ARBA" id="ARBA00023277"/>
    </source>
</evidence>
<evidence type="ECO:0000256" key="6">
    <source>
        <dbReference type="ARBA" id="ARBA00030350"/>
    </source>
</evidence>
<dbReference type="EMBL" id="QGNW01000001">
    <property type="protein sequence ID" value="RVX23996.1"/>
    <property type="molecule type" value="Genomic_DNA"/>
</dbReference>
<evidence type="ECO:0000256" key="1">
    <source>
        <dbReference type="ARBA" id="ARBA00007737"/>
    </source>
</evidence>
<evidence type="ECO:0000256" key="3">
    <source>
        <dbReference type="ARBA" id="ARBA00022679"/>
    </source>
</evidence>
<dbReference type="InterPro" id="IPR052272">
    <property type="entry name" value="GT106_glycosyltransferase"/>
</dbReference>
<sequence>MAVIKCTVITTIKGHHRSKPQLPPLSPPATMFYYQPRRGGALAGLFFLLLPVFLPSLFSPLGHASPSVFSEWNAPKPRHSRLLKSVLQGQSSNVEQSDLWTPLVNQGWKACELSASTPAGLPQETQGYIQVFLDGGLNQQRMGICDAVAVAKILNATLVIPHLEVNPVWRDSSSFMDIFDVDHFINVLKDDISIVRELPYDFSWSTREYYATAIRATRIKTAPVHASAKWYLDNVLPVLERSVVTLAFCFRFRVELFFDIWDKKNFYSELSLSMIIFQDRWKN</sequence>
<dbReference type="GO" id="GO:0016757">
    <property type="term" value="F:glycosyltransferase activity"/>
    <property type="evidence" value="ECO:0007669"/>
    <property type="project" value="UniProtKB-KW"/>
</dbReference>
<keyword evidence="7" id="KW-1133">Transmembrane helix</keyword>
<keyword evidence="7" id="KW-0812">Transmembrane</keyword>
<dbReference type="GO" id="GO:0006004">
    <property type="term" value="P:fucose metabolic process"/>
    <property type="evidence" value="ECO:0007669"/>
    <property type="project" value="UniProtKB-KW"/>
</dbReference>
<dbReference type="Proteomes" id="UP000288805">
    <property type="component" value="Unassembled WGS sequence"/>
</dbReference>
<evidence type="ECO:0000256" key="4">
    <source>
        <dbReference type="ARBA" id="ARBA00023253"/>
    </source>
</evidence>
<protein>
    <recommendedName>
        <fullName evidence="6">O-fucosyltransferase family protein</fullName>
    </recommendedName>
</protein>
<evidence type="ECO:0000313" key="9">
    <source>
        <dbReference type="Proteomes" id="UP000288805"/>
    </source>
</evidence>
<keyword evidence="4" id="KW-0294">Fucose metabolism</keyword>
<accession>A0A438KS19</accession>
<evidence type="ECO:0000256" key="7">
    <source>
        <dbReference type="SAM" id="Phobius"/>
    </source>
</evidence>
<comment type="similarity">
    <text evidence="1">Belongs to the glycosyltransferase GT106 family.</text>
</comment>
<comment type="caution">
    <text evidence="8">The sequence shown here is derived from an EMBL/GenBank/DDBJ whole genome shotgun (WGS) entry which is preliminary data.</text>
</comment>
<keyword evidence="2 8" id="KW-0328">Glycosyltransferase</keyword>
<feature type="transmembrane region" description="Helical" evidence="7">
    <location>
        <begin position="40"/>
        <end position="58"/>
    </location>
</feature>
<keyword evidence="7" id="KW-0472">Membrane</keyword>
<dbReference type="AlphaFoldDB" id="A0A438KS19"/>
<evidence type="ECO:0000256" key="2">
    <source>
        <dbReference type="ARBA" id="ARBA00022676"/>
    </source>
</evidence>
<dbReference type="Pfam" id="PF10250">
    <property type="entry name" value="O-FucT"/>
    <property type="match status" value="1"/>
</dbReference>
<organism evidence="8 9">
    <name type="scientific">Vitis vinifera</name>
    <name type="common">Grape</name>
    <dbReference type="NCBI Taxonomy" id="29760"/>
    <lineage>
        <taxon>Eukaryota</taxon>
        <taxon>Viridiplantae</taxon>
        <taxon>Streptophyta</taxon>
        <taxon>Embryophyta</taxon>
        <taxon>Tracheophyta</taxon>
        <taxon>Spermatophyta</taxon>
        <taxon>Magnoliopsida</taxon>
        <taxon>eudicotyledons</taxon>
        <taxon>Gunneridae</taxon>
        <taxon>Pentapetalae</taxon>
        <taxon>rosids</taxon>
        <taxon>Vitales</taxon>
        <taxon>Vitaceae</taxon>
        <taxon>Viteae</taxon>
        <taxon>Vitis</taxon>
    </lineage>
</organism>